<keyword evidence="1" id="KW-1185">Reference proteome</keyword>
<dbReference type="Gene3D" id="2.40.128.20">
    <property type="match status" value="1"/>
</dbReference>
<dbReference type="OrthoDB" id="354351at2759"/>
<proteinExistence type="predicted"/>
<dbReference type="Proteomes" id="UP000515125">
    <property type="component" value="Unplaced"/>
</dbReference>
<dbReference type="RefSeq" id="XP_026192480.1">
    <property type="nucleotide sequence ID" value="XM_026336695.1"/>
</dbReference>
<evidence type="ECO:0000313" key="1">
    <source>
        <dbReference type="Proteomes" id="UP000515125"/>
    </source>
</evidence>
<name>A0A6P6RZE2_9EIME</name>
<sequence length="218" mass="24217">MLKKEDVETPVTMLPPSPGVCLLYIDPLSPEDYLENFAEGDLAESYRSICCTTPSAFRGSWQLLLGGRSDSVEELLAALGIGVLKRKVMASYASVTDVQPIEGSKTSSGDASSSYPTFQLTTHLPLKNTKQGIFCFDGSCSELQDADTGAWETRCVWLNGRAIQKRWGPKGVMWDTRCVFSTDPFEANPLEGLIMLFQWTFQPTGKEPIKCMRWLKKL</sequence>
<gene>
    <name evidence="2" type="primary">LOC34622084</name>
</gene>
<protein>
    <submittedName>
        <fullName evidence="2">Uncharacterized protein LOC34622084</fullName>
    </submittedName>
</protein>
<accession>A0A6P6RZE2</accession>
<dbReference type="InterPro" id="IPR012674">
    <property type="entry name" value="Calycin"/>
</dbReference>
<organism evidence="1 2">
    <name type="scientific">Cyclospora cayetanensis</name>
    <dbReference type="NCBI Taxonomy" id="88456"/>
    <lineage>
        <taxon>Eukaryota</taxon>
        <taxon>Sar</taxon>
        <taxon>Alveolata</taxon>
        <taxon>Apicomplexa</taxon>
        <taxon>Conoidasida</taxon>
        <taxon>Coccidia</taxon>
        <taxon>Eucoccidiorida</taxon>
        <taxon>Eimeriorina</taxon>
        <taxon>Eimeriidae</taxon>
        <taxon>Cyclospora</taxon>
    </lineage>
</organism>
<dbReference type="GeneID" id="34622084"/>
<reference evidence="2" key="1">
    <citation type="submission" date="2025-08" db="UniProtKB">
        <authorList>
            <consortium name="RefSeq"/>
        </authorList>
    </citation>
    <scope>IDENTIFICATION</scope>
</reference>
<evidence type="ECO:0000313" key="2">
    <source>
        <dbReference type="RefSeq" id="XP_026192480.1"/>
    </source>
</evidence>
<dbReference type="AlphaFoldDB" id="A0A6P6RZE2"/>